<accession>A0ACC2ERA6</accession>
<evidence type="ECO:0000313" key="2">
    <source>
        <dbReference type="Proteomes" id="UP001162992"/>
    </source>
</evidence>
<sequence length="351" mass="39826">MDHIDGLLCAEETLGSPWIRENAELNYTGLLGDHSDDDGLLADFPLQDENAIMCLFDKEVYHMPDTGYVAALQSENVGEARLRAVEWMFKIHHHYNFSPLTITLAVNYLDRYLSKYFLAKRSCKAWMFQLLSVACLSLAAKMEELDVHIIQDFEIEDPEHIFDAKTIQRMELAVLSSLGWRMNSVTALAYVEFLLHRVNIGKHLQRSLLNRITELLLGTLKETAFIDYRPSAVALSATSFALEESLPLQAEMHKRTLLQQFPLEKDKLGKCYKLMEELVVDPVCLVVSVSRETSPSSPVTVAQMSQMDANLDNNGRSYFKRLCGRTQSINGSAFVFGSPKVTRKRKVEELP</sequence>
<keyword evidence="2" id="KW-1185">Reference proteome</keyword>
<name>A0ACC2ERA6_DIPCM</name>
<comment type="caution">
    <text evidence="1">The sequence shown here is derived from an EMBL/GenBank/DDBJ whole genome shotgun (WGS) entry which is preliminary data.</text>
</comment>
<organism evidence="1 2">
    <name type="scientific">Diphasiastrum complanatum</name>
    <name type="common">Issler's clubmoss</name>
    <name type="synonym">Lycopodium complanatum</name>
    <dbReference type="NCBI Taxonomy" id="34168"/>
    <lineage>
        <taxon>Eukaryota</taxon>
        <taxon>Viridiplantae</taxon>
        <taxon>Streptophyta</taxon>
        <taxon>Embryophyta</taxon>
        <taxon>Tracheophyta</taxon>
        <taxon>Lycopodiopsida</taxon>
        <taxon>Lycopodiales</taxon>
        <taxon>Lycopodiaceae</taxon>
        <taxon>Lycopodioideae</taxon>
        <taxon>Diphasiastrum</taxon>
    </lineage>
</organism>
<gene>
    <name evidence="1" type="ORF">O6H91_01G057300</name>
</gene>
<proteinExistence type="predicted"/>
<reference evidence="2" key="1">
    <citation type="journal article" date="2024" name="Proc. Natl. Acad. Sci. U.S.A.">
        <title>Extraordinary preservation of gene collinearity over three hundred million years revealed in homosporous lycophytes.</title>
        <authorList>
            <person name="Li C."/>
            <person name="Wickell D."/>
            <person name="Kuo L.Y."/>
            <person name="Chen X."/>
            <person name="Nie B."/>
            <person name="Liao X."/>
            <person name="Peng D."/>
            <person name="Ji J."/>
            <person name="Jenkins J."/>
            <person name="Williams M."/>
            <person name="Shu S."/>
            <person name="Plott C."/>
            <person name="Barry K."/>
            <person name="Rajasekar S."/>
            <person name="Grimwood J."/>
            <person name="Han X."/>
            <person name="Sun S."/>
            <person name="Hou Z."/>
            <person name="He W."/>
            <person name="Dai G."/>
            <person name="Sun C."/>
            <person name="Schmutz J."/>
            <person name="Leebens-Mack J.H."/>
            <person name="Li F.W."/>
            <person name="Wang L."/>
        </authorList>
    </citation>
    <scope>NUCLEOTIDE SEQUENCE [LARGE SCALE GENOMIC DNA]</scope>
    <source>
        <strain evidence="2">cv. PW_Plant_1</strain>
    </source>
</reference>
<protein>
    <submittedName>
        <fullName evidence="1">Uncharacterized protein</fullName>
    </submittedName>
</protein>
<dbReference type="EMBL" id="CM055092">
    <property type="protein sequence ID" value="KAJ7569010.1"/>
    <property type="molecule type" value="Genomic_DNA"/>
</dbReference>
<evidence type="ECO:0000313" key="1">
    <source>
        <dbReference type="EMBL" id="KAJ7569010.1"/>
    </source>
</evidence>
<dbReference type="Proteomes" id="UP001162992">
    <property type="component" value="Chromosome 1"/>
</dbReference>